<gene>
    <name evidence="1" type="ORF">LOK49_LG06G02213</name>
</gene>
<name>A0ACC0HHX7_9ERIC</name>
<dbReference type="EMBL" id="CM045762">
    <property type="protein sequence ID" value="KAI8012473.1"/>
    <property type="molecule type" value="Genomic_DNA"/>
</dbReference>
<organism evidence="1 2">
    <name type="scientific">Camellia lanceoleosa</name>
    <dbReference type="NCBI Taxonomy" id="1840588"/>
    <lineage>
        <taxon>Eukaryota</taxon>
        <taxon>Viridiplantae</taxon>
        <taxon>Streptophyta</taxon>
        <taxon>Embryophyta</taxon>
        <taxon>Tracheophyta</taxon>
        <taxon>Spermatophyta</taxon>
        <taxon>Magnoliopsida</taxon>
        <taxon>eudicotyledons</taxon>
        <taxon>Gunneridae</taxon>
        <taxon>Pentapetalae</taxon>
        <taxon>asterids</taxon>
        <taxon>Ericales</taxon>
        <taxon>Theaceae</taxon>
        <taxon>Camellia</taxon>
    </lineage>
</organism>
<reference evidence="1 2" key="1">
    <citation type="journal article" date="2022" name="Plant J.">
        <title>Chromosome-level genome of Camellia lanceoleosa provides a valuable resource for understanding genome evolution and self-incompatibility.</title>
        <authorList>
            <person name="Gong W."/>
            <person name="Xiao S."/>
            <person name="Wang L."/>
            <person name="Liao Z."/>
            <person name="Chang Y."/>
            <person name="Mo W."/>
            <person name="Hu G."/>
            <person name="Li W."/>
            <person name="Zhao G."/>
            <person name="Zhu H."/>
            <person name="Hu X."/>
            <person name="Ji K."/>
            <person name="Xiang X."/>
            <person name="Song Q."/>
            <person name="Yuan D."/>
            <person name="Jin S."/>
            <person name="Zhang L."/>
        </authorList>
    </citation>
    <scope>NUCLEOTIDE SEQUENCE [LARGE SCALE GENOMIC DNA]</scope>
    <source>
        <strain evidence="1">SQ_2022a</strain>
    </source>
</reference>
<accession>A0ACC0HHX7</accession>
<protein>
    <submittedName>
        <fullName evidence="1">Uncharacterized protein</fullName>
    </submittedName>
</protein>
<comment type="caution">
    <text evidence="1">The sequence shown here is derived from an EMBL/GenBank/DDBJ whole genome shotgun (WGS) entry which is preliminary data.</text>
</comment>
<dbReference type="Proteomes" id="UP001060215">
    <property type="component" value="Chromosome 5"/>
</dbReference>
<evidence type="ECO:0000313" key="1">
    <source>
        <dbReference type="EMBL" id="KAI8012473.1"/>
    </source>
</evidence>
<keyword evidence="2" id="KW-1185">Reference proteome</keyword>
<sequence>MEVEFAAVICDDLALLVECVSKLICGLLDVPAGVCFYLDCISNGGCLIWIKSGGLHLFDWQCLLGGVQGNRGSMLVC</sequence>
<evidence type="ECO:0000313" key="2">
    <source>
        <dbReference type="Proteomes" id="UP001060215"/>
    </source>
</evidence>
<proteinExistence type="predicted"/>